<evidence type="ECO:0000256" key="2">
    <source>
        <dbReference type="ARBA" id="ARBA00023015"/>
    </source>
</evidence>
<dbReference type="InterPro" id="IPR003894">
    <property type="entry name" value="TAFH_NHR1"/>
</dbReference>
<evidence type="ECO:0000313" key="6">
    <source>
        <dbReference type="EnsemblMetazoa" id="RPRC011615-PA"/>
    </source>
</evidence>
<dbReference type="HOGENOM" id="CLU_012027_0_0_1"/>
<protein>
    <submittedName>
        <fullName evidence="6">TAFH domain-containing protein</fullName>
    </submittedName>
</protein>
<keyword evidence="3" id="KW-0804">Transcription</keyword>
<dbReference type="SUPFAM" id="SSF158553">
    <property type="entry name" value="TAFH domain-like"/>
    <property type="match status" value="1"/>
</dbReference>
<sequence length="234" mass="26205">MPKFLANLLELSSREPKTVERNVRSLIQELVDMKVEPEQFCDRLERLLNASPQPCLIGFLKKSLPLLRQSMVNNELVIEGIRPPSASVVFPAATPPQTTQIRGSLQMATSQMRVIAQPQVRPGQQIQRIMTTPMKIATAQVGGVNKPTTLAPIRTPQVRPGTTQIVRTSGGSTITLRPGQTLAKTQFTTDQCYPLHINFHLLLRPSRPFLCEHLLPKKGKRNRFLPLATWVMMT</sequence>
<dbReference type="SMART" id="SM00549">
    <property type="entry name" value="TAFH"/>
    <property type="match status" value="1"/>
</dbReference>
<proteinExistence type="predicted"/>
<dbReference type="GO" id="GO:0003677">
    <property type="term" value="F:DNA binding"/>
    <property type="evidence" value="ECO:0007669"/>
    <property type="project" value="TreeGrafter"/>
</dbReference>
<keyword evidence="4" id="KW-0539">Nucleus</keyword>
<dbReference type="Pfam" id="PF07531">
    <property type="entry name" value="TAFH"/>
    <property type="match status" value="1"/>
</dbReference>
<dbReference type="PROSITE" id="PS51119">
    <property type="entry name" value="TAFH"/>
    <property type="match status" value="1"/>
</dbReference>
<organism evidence="6 7">
    <name type="scientific">Rhodnius prolixus</name>
    <name type="common">Triatomid bug</name>
    <dbReference type="NCBI Taxonomy" id="13249"/>
    <lineage>
        <taxon>Eukaryota</taxon>
        <taxon>Metazoa</taxon>
        <taxon>Ecdysozoa</taxon>
        <taxon>Arthropoda</taxon>
        <taxon>Hexapoda</taxon>
        <taxon>Insecta</taxon>
        <taxon>Pterygota</taxon>
        <taxon>Neoptera</taxon>
        <taxon>Paraneoptera</taxon>
        <taxon>Hemiptera</taxon>
        <taxon>Heteroptera</taxon>
        <taxon>Panheteroptera</taxon>
        <taxon>Cimicomorpha</taxon>
        <taxon>Reduviidae</taxon>
        <taxon>Triatominae</taxon>
        <taxon>Rhodnius</taxon>
    </lineage>
</organism>
<evidence type="ECO:0000256" key="3">
    <source>
        <dbReference type="ARBA" id="ARBA00023163"/>
    </source>
</evidence>
<dbReference type="GO" id="GO:0005669">
    <property type="term" value="C:transcription factor TFIID complex"/>
    <property type="evidence" value="ECO:0007669"/>
    <property type="project" value="InterPro"/>
</dbReference>
<dbReference type="Proteomes" id="UP000015103">
    <property type="component" value="Unassembled WGS sequence"/>
</dbReference>
<evidence type="ECO:0000259" key="5">
    <source>
        <dbReference type="PROSITE" id="PS51119"/>
    </source>
</evidence>
<dbReference type="EnsemblMetazoa" id="RPRC011615-RA">
    <property type="protein sequence ID" value="RPRC011615-PA"/>
    <property type="gene ID" value="RPRC011615"/>
</dbReference>
<dbReference type="EMBL" id="ACPB03000705">
    <property type="status" value="NOT_ANNOTATED_CDS"/>
    <property type="molecule type" value="Genomic_DNA"/>
</dbReference>
<dbReference type="PANTHER" id="PTHR15138">
    <property type="entry name" value="TRANSCRIPTION INITIATION FACTOR TFIID SUBUNIT 4"/>
    <property type="match status" value="1"/>
</dbReference>
<dbReference type="STRING" id="13249.T1I5P6"/>
<dbReference type="InterPro" id="IPR045144">
    <property type="entry name" value="TAF4"/>
</dbReference>
<dbReference type="InterPro" id="IPR037249">
    <property type="entry name" value="TAFH/NHR1_dom_sf"/>
</dbReference>
<dbReference type="PANTHER" id="PTHR15138:SF14">
    <property type="entry name" value="TRANSCRIPTION INITIATION FACTOR TFIID SUBUNIT 4"/>
    <property type="match status" value="1"/>
</dbReference>
<keyword evidence="2" id="KW-0805">Transcription regulation</keyword>
<dbReference type="Gene3D" id="1.20.120.1110">
    <property type="entry name" value="TAFH/NHR1 domain"/>
    <property type="match status" value="1"/>
</dbReference>
<evidence type="ECO:0000256" key="1">
    <source>
        <dbReference type="ARBA" id="ARBA00004123"/>
    </source>
</evidence>
<dbReference type="VEuPathDB" id="VectorBase:RPRC011615"/>
<dbReference type="FunCoup" id="T1I5P6">
    <property type="interactions" value="1732"/>
</dbReference>
<comment type="subcellular location">
    <subcellularLocation>
        <location evidence="1">Nucleus</location>
    </subcellularLocation>
</comment>
<feature type="domain" description="TAFH" evidence="5">
    <location>
        <begin position="1"/>
        <end position="90"/>
    </location>
</feature>
<dbReference type="GO" id="GO:0016251">
    <property type="term" value="F:RNA polymerase II general transcription initiation factor activity"/>
    <property type="evidence" value="ECO:0007669"/>
    <property type="project" value="TreeGrafter"/>
</dbReference>
<reference evidence="6" key="1">
    <citation type="submission" date="2015-05" db="UniProtKB">
        <authorList>
            <consortium name="EnsemblMetazoa"/>
        </authorList>
    </citation>
    <scope>IDENTIFICATION</scope>
</reference>
<dbReference type="InParanoid" id="T1I5P6"/>
<evidence type="ECO:0000256" key="4">
    <source>
        <dbReference type="ARBA" id="ARBA00023242"/>
    </source>
</evidence>
<keyword evidence="7" id="KW-1185">Reference proteome</keyword>
<dbReference type="GO" id="GO:0006367">
    <property type="term" value="P:transcription initiation at RNA polymerase II promoter"/>
    <property type="evidence" value="ECO:0007669"/>
    <property type="project" value="TreeGrafter"/>
</dbReference>
<dbReference type="eggNOG" id="KOG2341">
    <property type="taxonomic scope" value="Eukaryota"/>
</dbReference>
<name>T1I5P6_RHOPR</name>
<accession>T1I5P6</accession>
<dbReference type="AlphaFoldDB" id="T1I5P6"/>
<evidence type="ECO:0000313" key="7">
    <source>
        <dbReference type="Proteomes" id="UP000015103"/>
    </source>
</evidence>